<evidence type="ECO:0000256" key="8">
    <source>
        <dbReference type="ARBA" id="ARBA00023125"/>
    </source>
</evidence>
<dbReference type="EC" id="5.6.2.4" evidence="13 15"/>
<dbReference type="RefSeq" id="WP_083385821.1">
    <property type="nucleotide sequence ID" value="NZ_CP017831.1"/>
</dbReference>
<dbReference type="InterPro" id="IPR033454">
    <property type="entry name" value="RecG_wedge"/>
</dbReference>
<evidence type="ECO:0000256" key="3">
    <source>
        <dbReference type="ARBA" id="ARBA00022741"/>
    </source>
</evidence>
<dbReference type="InterPro" id="IPR045562">
    <property type="entry name" value="RecG_dom3_C"/>
</dbReference>
<dbReference type="SUPFAM" id="SSF52540">
    <property type="entry name" value="P-loop containing nucleoside triphosphate hydrolases"/>
    <property type="match status" value="2"/>
</dbReference>
<dbReference type="Pfam" id="PF17191">
    <property type="entry name" value="RecG_wedge"/>
    <property type="match status" value="1"/>
</dbReference>
<evidence type="ECO:0000256" key="5">
    <source>
        <dbReference type="ARBA" id="ARBA00022801"/>
    </source>
</evidence>
<evidence type="ECO:0000259" key="17">
    <source>
        <dbReference type="PROSITE" id="PS51194"/>
    </source>
</evidence>
<dbReference type="AlphaFoldDB" id="A0A1D9P2H1"/>
<evidence type="ECO:0000256" key="9">
    <source>
        <dbReference type="ARBA" id="ARBA00023172"/>
    </source>
</evidence>
<evidence type="ECO:0000256" key="4">
    <source>
        <dbReference type="ARBA" id="ARBA00022763"/>
    </source>
</evidence>
<dbReference type="GO" id="GO:0016887">
    <property type="term" value="F:ATP hydrolysis activity"/>
    <property type="evidence" value="ECO:0007669"/>
    <property type="project" value="RHEA"/>
</dbReference>
<dbReference type="InterPro" id="IPR004609">
    <property type="entry name" value="ATP-dep_DNA_helicase_RecG"/>
</dbReference>
<keyword evidence="19" id="KW-1185">Reference proteome</keyword>
<dbReference type="InterPro" id="IPR011545">
    <property type="entry name" value="DEAD/DEAH_box_helicase_dom"/>
</dbReference>
<dbReference type="InterPro" id="IPR001650">
    <property type="entry name" value="Helicase_C-like"/>
</dbReference>
<keyword evidence="11" id="KW-0413">Isomerase</keyword>
<dbReference type="Pfam" id="PF00271">
    <property type="entry name" value="Helicase_C"/>
    <property type="match status" value="1"/>
</dbReference>
<evidence type="ECO:0000256" key="1">
    <source>
        <dbReference type="ARBA" id="ARBA00007504"/>
    </source>
</evidence>
<keyword evidence="7 15" id="KW-0067">ATP-binding</keyword>
<gene>
    <name evidence="18" type="ORF">bhn_I1372</name>
</gene>
<dbReference type="CDD" id="cd17992">
    <property type="entry name" value="DEXHc_RecG"/>
    <property type="match status" value="1"/>
</dbReference>
<sequence length="689" mass="77350">MGKRELEENIINLKGVGDKTAKLFEKCGIRTCGDLIGYYPRTYDLFNEIVNASDVINGEVNTVRLTIIGNVVKRRVRNLTIIAFDAADQTGKIKITYFNAPYLMNSLKSGTTHVFRGQVQRKGSFFTMNQPKMYKLDEYMGIVRSMQPRYPLVKGLTNTAVMKAVKGAFTSAGSFEEFLPKEILDKYELMGYSEALYNIHFPKSREYLENARRRLAYDEFLLFVLKLRLLKNTQEDLKNSFPMIEVSEVNRLLEQLPYKLTKAQQNAWEDIKNDISGEGVMNRLIQGDVGSGKTVIALLTLLTTAANGYQGALMAPTEVLAAQHYESFKEIIQKYNLKSIKPVLLTGALSAKDKKEAQRQISEGEVNCIIGTNALIQEKVNYKNLALVVTDEQHRFGVRQRESLAGKGENVHVLAMSATPIPRTLAIILYGDLHISVIDELPGGRLPIKNCVVGTDYRPTAYKFIKDQVEKGRQAYVICPMVEEGELDGVENVTDYTDKLRAALPSDIQVEMLHGRMKPSAKDEIMEAFARKDIDVLVSTTVIEVGINVPNATVMMIENAERFGLSQLHQLRGRVGRGKEQSYCIFLNTSESDEAKQRLDIMNKSNDGFKIAEEDLRQRGPGDLFGVRQSGDLNFRVGDIYHDSDLVKAAAMDADKILLEDPDLTKPQHGVIRDMLYTKSVNPVDLMAL</sequence>
<dbReference type="Proteomes" id="UP000179284">
    <property type="component" value="Chromosome I"/>
</dbReference>
<keyword evidence="5 15" id="KW-0378">Hydrolase</keyword>
<comment type="catalytic activity">
    <reaction evidence="12 15">
        <text>Couples ATP hydrolysis with the unwinding of duplex DNA by translocating in the 3'-5' direction.</text>
        <dbReference type="EC" id="5.6.2.4"/>
    </reaction>
</comment>
<dbReference type="CDD" id="cd04488">
    <property type="entry name" value="RecG_wedge_OBF"/>
    <property type="match status" value="1"/>
</dbReference>
<evidence type="ECO:0000313" key="19">
    <source>
        <dbReference type="Proteomes" id="UP000179284"/>
    </source>
</evidence>
<dbReference type="EMBL" id="CP017831">
    <property type="protein sequence ID" value="AOZ96405.1"/>
    <property type="molecule type" value="Genomic_DNA"/>
</dbReference>
<feature type="domain" description="Helicase C-terminal" evidence="17">
    <location>
        <begin position="457"/>
        <end position="617"/>
    </location>
</feature>
<keyword evidence="4 15" id="KW-0227">DNA damage</keyword>
<dbReference type="SUPFAM" id="SSF50249">
    <property type="entry name" value="Nucleic acid-binding proteins"/>
    <property type="match status" value="1"/>
</dbReference>
<evidence type="ECO:0000256" key="15">
    <source>
        <dbReference type="RuleBase" id="RU363016"/>
    </source>
</evidence>
<keyword evidence="9 15" id="KW-0233">DNA recombination</keyword>
<dbReference type="InterPro" id="IPR047112">
    <property type="entry name" value="RecG/Mfd"/>
</dbReference>
<dbReference type="GO" id="GO:0006310">
    <property type="term" value="P:DNA recombination"/>
    <property type="evidence" value="ECO:0007669"/>
    <property type="project" value="UniProtKB-UniRule"/>
</dbReference>
<name>A0A1D9P2H1_9FIRM</name>
<dbReference type="KEGG" id="bhu:bhn_I1372"/>
<evidence type="ECO:0000256" key="7">
    <source>
        <dbReference type="ARBA" id="ARBA00022840"/>
    </source>
</evidence>
<evidence type="ECO:0000256" key="6">
    <source>
        <dbReference type="ARBA" id="ARBA00022806"/>
    </source>
</evidence>
<dbReference type="GO" id="GO:0005524">
    <property type="term" value="F:ATP binding"/>
    <property type="evidence" value="ECO:0007669"/>
    <property type="project" value="UniProtKB-KW"/>
</dbReference>
<organism evidence="18 19">
    <name type="scientific">Butyrivibrio hungatei</name>
    <dbReference type="NCBI Taxonomy" id="185008"/>
    <lineage>
        <taxon>Bacteria</taxon>
        <taxon>Bacillati</taxon>
        <taxon>Bacillota</taxon>
        <taxon>Clostridia</taxon>
        <taxon>Lachnospirales</taxon>
        <taxon>Lachnospiraceae</taxon>
        <taxon>Butyrivibrio</taxon>
    </lineage>
</organism>
<dbReference type="InterPro" id="IPR014001">
    <property type="entry name" value="Helicase_ATP-bd"/>
</dbReference>
<evidence type="ECO:0000256" key="10">
    <source>
        <dbReference type="ARBA" id="ARBA00023204"/>
    </source>
</evidence>
<evidence type="ECO:0000259" key="16">
    <source>
        <dbReference type="PROSITE" id="PS51192"/>
    </source>
</evidence>
<evidence type="ECO:0000256" key="2">
    <source>
        <dbReference type="ARBA" id="ARBA00017846"/>
    </source>
</evidence>
<evidence type="ECO:0000256" key="11">
    <source>
        <dbReference type="ARBA" id="ARBA00023235"/>
    </source>
</evidence>
<dbReference type="OrthoDB" id="9804325at2"/>
<dbReference type="NCBIfam" id="NF008165">
    <property type="entry name" value="PRK10917.1-3"/>
    <property type="match status" value="1"/>
</dbReference>
<evidence type="ECO:0000256" key="12">
    <source>
        <dbReference type="ARBA" id="ARBA00034617"/>
    </source>
</evidence>
<dbReference type="GO" id="GO:0043138">
    <property type="term" value="F:3'-5' DNA helicase activity"/>
    <property type="evidence" value="ECO:0007669"/>
    <property type="project" value="UniProtKB-EC"/>
</dbReference>
<dbReference type="GO" id="GO:0003677">
    <property type="term" value="F:DNA binding"/>
    <property type="evidence" value="ECO:0007669"/>
    <property type="project" value="UniProtKB-KW"/>
</dbReference>
<dbReference type="PROSITE" id="PS51194">
    <property type="entry name" value="HELICASE_CTER"/>
    <property type="match status" value="1"/>
</dbReference>
<evidence type="ECO:0000256" key="14">
    <source>
        <dbReference type="ARBA" id="ARBA00048988"/>
    </source>
</evidence>
<dbReference type="GO" id="GO:0006281">
    <property type="term" value="P:DNA repair"/>
    <property type="evidence" value="ECO:0007669"/>
    <property type="project" value="UniProtKB-UniRule"/>
</dbReference>
<dbReference type="NCBIfam" id="TIGR00643">
    <property type="entry name" value="recG"/>
    <property type="match status" value="1"/>
</dbReference>
<dbReference type="SMART" id="SM00487">
    <property type="entry name" value="DEXDc"/>
    <property type="match status" value="1"/>
</dbReference>
<comment type="function">
    <text evidence="15">Plays a critical role in recombination and DNA repair. Helps process Holliday junction intermediates to mature products by catalyzing branch migration. Has replication fork regression activity, unwinds stalled or blocked replication forks to make a HJ that can be resolved. Has a DNA unwinding activity characteristic of a DNA helicase with 3'-5' polarity.</text>
</comment>
<feature type="domain" description="Helicase ATP-binding" evidence="16">
    <location>
        <begin position="274"/>
        <end position="438"/>
    </location>
</feature>
<keyword evidence="8" id="KW-0238">DNA-binding</keyword>
<dbReference type="Gene3D" id="2.40.50.140">
    <property type="entry name" value="Nucleic acid-binding proteins"/>
    <property type="match status" value="1"/>
</dbReference>
<dbReference type="Pfam" id="PF00270">
    <property type="entry name" value="DEAD"/>
    <property type="match status" value="1"/>
</dbReference>
<protein>
    <recommendedName>
        <fullName evidence="2 15">ATP-dependent DNA helicase RecG</fullName>
        <ecNumber evidence="13 15">5.6.2.4</ecNumber>
    </recommendedName>
</protein>
<keyword evidence="3 15" id="KW-0547">Nucleotide-binding</keyword>
<dbReference type="Pfam" id="PF19833">
    <property type="entry name" value="RecG_dom3_C"/>
    <property type="match status" value="1"/>
</dbReference>
<dbReference type="NCBIfam" id="NF008168">
    <property type="entry name" value="PRK10917.2-2"/>
    <property type="match status" value="1"/>
</dbReference>
<dbReference type="Gene3D" id="3.40.50.300">
    <property type="entry name" value="P-loop containing nucleotide triphosphate hydrolases"/>
    <property type="match status" value="2"/>
</dbReference>
<keyword evidence="6 15" id="KW-0347">Helicase</keyword>
<dbReference type="SMART" id="SM00490">
    <property type="entry name" value="HELICc"/>
    <property type="match status" value="1"/>
</dbReference>
<dbReference type="InterPro" id="IPR012340">
    <property type="entry name" value="NA-bd_OB-fold"/>
</dbReference>
<comment type="catalytic activity">
    <reaction evidence="14 15">
        <text>ATP + H2O = ADP + phosphate + H(+)</text>
        <dbReference type="Rhea" id="RHEA:13065"/>
        <dbReference type="ChEBI" id="CHEBI:15377"/>
        <dbReference type="ChEBI" id="CHEBI:15378"/>
        <dbReference type="ChEBI" id="CHEBI:30616"/>
        <dbReference type="ChEBI" id="CHEBI:43474"/>
        <dbReference type="ChEBI" id="CHEBI:456216"/>
        <dbReference type="EC" id="5.6.2.4"/>
    </reaction>
</comment>
<comment type="similarity">
    <text evidence="1 15">Belongs to the helicase family. RecG subfamily.</text>
</comment>
<keyword evidence="10 15" id="KW-0234">DNA repair</keyword>
<dbReference type="InterPro" id="IPR027417">
    <property type="entry name" value="P-loop_NTPase"/>
</dbReference>
<reference evidence="19" key="1">
    <citation type="submission" date="2016-10" db="EMBL/GenBank/DDBJ databases">
        <title>The complete genome sequence of the rumen bacterium Butyrivibrio hungatei MB2003.</title>
        <authorList>
            <person name="Palevich N."/>
            <person name="Kelly W.J."/>
            <person name="Leahy S.C."/>
            <person name="Altermann E."/>
            <person name="Rakonjac J."/>
            <person name="Attwood G.T."/>
        </authorList>
    </citation>
    <scope>NUCLEOTIDE SEQUENCE [LARGE SCALE GENOMIC DNA]</scope>
    <source>
        <strain evidence="19">MB2003</strain>
    </source>
</reference>
<evidence type="ECO:0000256" key="13">
    <source>
        <dbReference type="ARBA" id="ARBA00034808"/>
    </source>
</evidence>
<dbReference type="PANTHER" id="PTHR47964:SF1">
    <property type="entry name" value="ATP-DEPENDENT DNA HELICASE HOMOLOG RECG, CHLOROPLASTIC"/>
    <property type="match status" value="1"/>
</dbReference>
<proteinExistence type="inferred from homology"/>
<evidence type="ECO:0000313" key="18">
    <source>
        <dbReference type="EMBL" id="AOZ96405.1"/>
    </source>
</evidence>
<accession>A0A1D9P2H1</accession>
<dbReference type="PANTHER" id="PTHR47964">
    <property type="entry name" value="ATP-DEPENDENT DNA HELICASE HOMOLOG RECG, CHLOROPLASTIC"/>
    <property type="match status" value="1"/>
</dbReference>
<dbReference type="PROSITE" id="PS51192">
    <property type="entry name" value="HELICASE_ATP_BIND_1"/>
    <property type="match status" value="1"/>
</dbReference>